<dbReference type="EMBL" id="QXFU01000940">
    <property type="protein sequence ID" value="KAE9015584.1"/>
    <property type="molecule type" value="Genomic_DNA"/>
</dbReference>
<dbReference type="Proteomes" id="UP000435112">
    <property type="component" value="Unassembled WGS sequence"/>
</dbReference>
<evidence type="ECO:0000313" key="2">
    <source>
        <dbReference type="Proteomes" id="UP000435112"/>
    </source>
</evidence>
<name>A0A6A3LHD2_9STRA</name>
<organism evidence="1 2">
    <name type="scientific">Phytophthora rubi</name>
    <dbReference type="NCBI Taxonomy" id="129364"/>
    <lineage>
        <taxon>Eukaryota</taxon>
        <taxon>Sar</taxon>
        <taxon>Stramenopiles</taxon>
        <taxon>Oomycota</taxon>
        <taxon>Peronosporomycetes</taxon>
        <taxon>Peronosporales</taxon>
        <taxon>Peronosporaceae</taxon>
        <taxon>Phytophthora</taxon>
    </lineage>
</organism>
<evidence type="ECO:0000313" key="1">
    <source>
        <dbReference type="EMBL" id="KAE9015584.1"/>
    </source>
</evidence>
<dbReference type="AlphaFoldDB" id="A0A6A3LHD2"/>
<proteinExistence type="predicted"/>
<reference evidence="1 2" key="1">
    <citation type="submission" date="2018-09" db="EMBL/GenBank/DDBJ databases">
        <title>Genomic investigation of the strawberry pathogen Phytophthora fragariae indicates pathogenicity is determined by transcriptional variation in three key races.</title>
        <authorList>
            <person name="Adams T.M."/>
            <person name="Armitage A.D."/>
            <person name="Sobczyk M.K."/>
            <person name="Bates H.J."/>
            <person name="Dunwell J.M."/>
            <person name="Nellist C.F."/>
            <person name="Harrison R.J."/>
        </authorList>
    </citation>
    <scope>NUCLEOTIDE SEQUENCE [LARGE SCALE GENOMIC DNA]</scope>
    <source>
        <strain evidence="1 2">SCRP324</strain>
    </source>
</reference>
<comment type="caution">
    <text evidence="1">The sequence shown here is derived from an EMBL/GenBank/DDBJ whole genome shotgun (WGS) entry which is preliminary data.</text>
</comment>
<protein>
    <recommendedName>
        <fullName evidence="3">DDE-1 domain-containing protein</fullName>
    </recommendedName>
</protein>
<gene>
    <name evidence="1" type="ORF">PR002_g13886</name>
</gene>
<evidence type="ECO:0008006" key="3">
    <source>
        <dbReference type="Google" id="ProtNLM"/>
    </source>
</evidence>
<accession>A0A6A3LHD2</accession>
<sequence length="56" mass="6087">MEAATAPVEDNDVLQHAELAAVDALIAAETTSGEKRRKHYSFKMKRNVLLAAEGMS</sequence>